<dbReference type="AlphaFoldDB" id="F3QSB2"/>
<dbReference type="EMBL" id="AFBR01000025">
    <property type="protein sequence ID" value="EGG55453.1"/>
    <property type="molecule type" value="Genomic_DNA"/>
</dbReference>
<gene>
    <name evidence="1" type="ORF">HMPREF9442_01069</name>
</gene>
<dbReference type="SUPFAM" id="SSF82153">
    <property type="entry name" value="FAS1 domain"/>
    <property type="match status" value="1"/>
</dbReference>
<dbReference type="OrthoDB" id="654858at2"/>
<protein>
    <submittedName>
        <fullName evidence="1">Conserved domain protein</fullName>
    </submittedName>
</protein>
<dbReference type="Proteomes" id="UP000005546">
    <property type="component" value="Unassembled WGS sequence"/>
</dbReference>
<sequence length="264" mass="30140">MRLFVFNVLVFGALMLGWVSCQEYESGTYPLEESTVRYEGTLYDYLADKAAHPDVTYDSLLFLAGRLPGLKDSLQKRKEVTLFAVTDQSFRLAFDGLNRYREAYGKGKHLGLEDLLIEPFTVVDTIVHQVSTEDNDTIYITRHYDYRHQLDSMLYCYLFDGRYSMEDVLNVGATEVPCMSYGHLMRMEVGRGAASGAEEVGTRYMRLIETLDSKVTSTWVKAEVESFDIMANNGCVHVLSDGHEFGFNGMEQLFYNYGNEKTKK</sequence>
<dbReference type="eggNOG" id="COG2335">
    <property type="taxonomic scope" value="Bacteria"/>
</dbReference>
<accession>F3QSB2</accession>
<reference evidence="1 2" key="1">
    <citation type="submission" date="2011-02" db="EMBL/GenBank/DDBJ databases">
        <authorList>
            <person name="Weinstock G."/>
            <person name="Sodergren E."/>
            <person name="Clifton S."/>
            <person name="Fulton L."/>
            <person name="Fulton B."/>
            <person name="Courtney L."/>
            <person name="Fronick C."/>
            <person name="Harrison M."/>
            <person name="Strong C."/>
            <person name="Farmer C."/>
            <person name="Delahaunty K."/>
            <person name="Markovic C."/>
            <person name="Hall O."/>
            <person name="Minx P."/>
            <person name="Tomlinson C."/>
            <person name="Mitreva M."/>
            <person name="Hou S."/>
            <person name="Chen J."/>
            <person name="Wollam A."/>
            <person name="Pepin K.H."/>
            <person name="Johnson M."/>
            <person name="Bhonagiri V."/>
            <person name="Zhang X."/>
            <person name="Suruliraj S."/>
            <person name="Warren W."/>
            <person name="Chinwalla A."/>
            <person name="Mardis E.R."/>
            <person name="Wilson R.K."/>
        </authorList>
    </citation>
    <scope>NUCLEOTIDE SEQUENCE [LARGE SCALE GENOMIC DNA]</scope>
    <source>
        <strain evidence="1 2">YIT 11841</strain>
    </source>
</reference>
<dbReference type="Gene3D" id="2.30.180.10">
    <property type="entry name" value="FAS1 domain"/>
    <property type="match status" value="1"/>
</dbReference>
<dbReference type="RefSeq" id="WP_008625862.1">
    <property type="nucleotide sequence ID" value="NZ_GL883828.1"/>
</dbReference>
<dbReference type="InterPro" id="IPR036378">
    <property type="entry name" value="FAS1_dom_sf"/>
</dbReference>
<evidence type="ECO:0000313" key="2">
    <source>
        <dbReference type="Proteomes" id="UP000005546"/>
    </source>
</evidence>
<dbReference type="STRING" id="762982.HMPREF9442_01069"/>
<organism evidence="1 2">
    <name type="scientific">Paraprevotella xylaniphila YIT 11841</name>
    <dbReference type="NCBI Taxonomy" id="762982"/>
    <lineage>
        <taxon>Bacteria</taxon>
        <taxon>Pseudomonadati</taxon>
        <taxon>Bacteroidota</taxon>
        <taxon>Bacteroidia</taxon>
        <taxon>Bacteroidales</taxon>
        <taxon>Prevotellaceae</taxon>
        <taxon>Paraprevotella</taxon>
    </lineage>
</organism>
<proteinExistence type="predicted"/>
<comment type="caution">
    <text evidence="1">The sequence shown here is derived from an EMBL/GenBank/DDBJ whole genome shotgun (WGS) entry which is preliminary data.</text>
</comment>
<dbReference type="PROSITE" id="PS51257">
    <property type="entry name" value="PROKAR_LIPOPROTEIN"/>
    <property type="match status" value="1"/>
</dbReference>
<evidence type="ECO:0000313" key="1">
    <source>
        <dbReference type="EMBL" id="EGG55453.1"/>
    </source>
</evidence>
<keyword evidence="2" id="KW-1185">Reference proteome</keyword>
<name>F3QSB2_9BACT</name>
<dbReference type="HOGENOM" id="CLU_1052363_0_0_10"/>